<dbReference type="Pfam" id="PF14759">
    <property type="entry name" value="Reductase_C"/>
    <property type="match status" value="1"/>
</dbReference>
<dbReference type="AlphaFoldDB" id="G6EGU5"/>
<dbReference type="GO" id="GO:0005737">
    <property type="term" value="C:cytoplasm"/>
    <property type="evidence" value="ECO:0007669"/>
    <property type="project" value="TreeGrafter"/>
</dbReference>
<feature type="transmembrane region" description="Helical" evidence="5">
    <location>
        <begin position="153"/>
        <end position="181"/>
    </location>
</feature>
<dbReference type="GO" id="GO:0016651">
    <property type="term" value="F:oxidoreductase activity, acting on NAD(P)H"/>
    <property type="evidence" value="ECO:0007669"/>
    <property type="project" value="TreeGrafter"/>
</dbReference>
<comment type="cofactor">
    <cofactor evidence="1">
        <name>FAD</name>
        <dbReference type="ChEBI" id="CHEBI:57692"/>
    </cofactor>
</comment>
<keyword evidence="3" id="KW-0274">FAD</keyword>
<dbReference type="Proteomes" id="UP000004030">
    <property type="component" value="Unassembled WGS sequence"/>
</dbReference>
<feature type="domain" description="Reductase C-terminal" evidence="7">
    <location>
        <begin position="327"/>
        <end position="410"/>
    </location>
</feature>
<evidence type="ECO:0000256" key="2">
    <source>
        <dbReference type="ARBA" id="ARBA00022630"/>
    </source>
</evidence>
<keyword evidence="2" id="KW-0285">Flavoprotein</keyword>
<protein>
    <submittedName>
        <fullName evidence="8">Uncharacterized protein</fullName>
    </submittedName>
</protein>
<name>G6EGU5_9SPHN</name>
<dbReference type="Gene3D" id="3.30.390.30">
    <property type="match status" value="1"/>
</dbReference>
<dbReference type="InterPro" id="IPR023753">
    <property type="entry name" value="FAD/NAD-binding_dom"/>
</dbReference>
<dbReference type="InterPro" id="IPR036188">
    <property type="entry name" value="FAD/NAD-bd_sf"/>
</dbReference>
<dbReference type="PATRIC" id="fig|1088721.3.peg.3516"/>
<feature type="domain" description="FAD/NAD(P)-binding" evidence="6">
    <location>
        <begin position="10"/>
        <end position="308"/>
    </location>
</feature>
<evidence type="ECO:0000256" key="1">
    <source>
        <dbReference type="ARBA" id="ARBA00001974"/>
    </source>
</evidence>
<proteinExistence type="predicted"/>
<dbReference type="RefSeq" id="WP_007014474.1">
    <property type="nucleotide sequence ID" value="NZ_AGFM01000058.1"/>
</dbReference>
<dbReference type="Pfam" id="PF07992">
    <property type="entry name" value="Pyr_redox_2"/>
    <property type="match status" value="1"/>
</dbReference>
<evidence type="ECO:0000256" key="5">
    <source>
        <dbReference type="SAM" id="Phobius"/>
    </source>
</evidence>
<dbReference type="InterPro" id="IPR050446">
    <property type="entry name" value="FAD-oxidoreductase/Apoptosis"/>
</dbReference>
<dbReference type="PRINTS" id="PR00368">
    <property type="entry name" value="FADPNR"/>
</dbReference>
<organism evidence="8 9">
    <name type="scientific">Novosphingobium pentaromativorans US6-1</name>
    <dbReference type="NCBI Taxonomy" id="1088721"/>
    <lineage>
        <taxon>Bacteria</taxon>
        <taxon>Pseudomonadati</taxon>
        <taxon>Pseudomonadota</taxon>
        <taxon>Alphaproteobacteria</taxon>
        <taxon>Sphingomonadales</taxon>
        <taxon>Sphingomonadaceae</taxon>
        <taxon>Novosphingobium</taxon>
    </lineage>
</organism>
<dbReference type="InterPro" id="IPR016156">
    <property type="entry name" value="FAD/NAD-linked_Rdtase_dimer_sf"/>
</dbReference>
<evidence type="ECO:0000259" key="7">
    <source>
        <dbReference type="Pfam" id="PF14759"/>
    </source>
</evidence>
<keyword evidence="5" id="KW-0812">Transmembrane</keyword>
<dbReference type="eggNOG" id="COG0446">
    <property type="taxonomic scope" value="Bacteria"/>
</dbReference>
<dbReference type="EMBL" id="AGFM01000058">
    <property type="protein sequence ID" value="EHJ59234.1"/>
    <property type="molecule type" value="Genomic_DNA"/>
</dbReference>
<dbReference type="InterPro" id="IPR028202">
    <property type="entry name" value="Reductase_C"/>
</dbReference>
<keyword evidence="5" id="KW-1133">Transmembrane helix</keyword>
<evidence type="ECO:0000259" key="6">
    <source>
        <dbReference type="Pfam" id="PF07992"/>
    </source>
</evidence>
<dbReference type="SUPFAM" id="SSF55424">
    <property type="entry name" value="FAD/NAD-linked reductases, dimerisation (C-terminal) domain"/>
    <property type="match status" value="1"/>
</dbReference>
<comment type="caution">
    <text evidence="8">The sequence shown here is derived from an EMBL/GenBank/DDBJ whole genome shotgun (WGS) entry which is preliminary data.</text>
</comment>
<evidence type="ECO:0000256" key="4">
    <source>
        <dbReference type="ARBA" id="ARBA00023002"/>
    </source>
</evidence>
<keyword evidence="4" id="KW-0560">Oxidoreductase</keyword>
<dbReference type="OrthoDB" id="9768666at2"/>
<evidence type="ECO:0000313" key="9">
    <source>
        <dbReference type="Proteomes" id="UP000004030"/>
    </source>
</evidence>
<dbReference type="SUPFAM" id="SSF51905">
    <property type="entry name" value="FAD/NAD(P)-binding domain"/>
    <property type="match status" value="2"/>
</dbReference>
<dbReference type="PRINTS" id="PR00411">
    <property type="entry name" value="PNDRDTASEI"/>
</dbReference>
<evidence type="ECO:0000256" key="3">
    <source>
        <dbReference type="ARBA" id="ARBA00022827"/>
    </source>
</evidence>
<gene>
    <name evidence="8" type="ORF">NSU_3566</name>
</gene>
<dbReference type="PANTHER" id="PTHR43557:SF2">
    <property type="entry name" value="RIESKE DOMAIN-CONTAINING PROTEIN-RELATED"/>
    <property type="match status" value="1"/>
</dbReference>
<accession>G6EGU5</accession>
<reference evidence="8 9" key="1">
    <citation type="journal article" date="2012" name="J. Bacteriol.">
        <title>Genome sequence of benzo(a)pyrene-degrading bacterium Novosphingobium pentaromativorans US6-1.</title>
        <authorList>
            <person name="Luo Y.R."/>
            <person name="Kang S.G."/>
            <person name="Kim S.J."/>
            <person name="Kim M.R."/>
            <person name="Li N."/>
            <person name="Lee J.H."/>
            <person name="Kwon K.K."/>
        </authorList>
    </citation>
    <scope>NUCLEOTIDE SEQUENCE [LARGE SCALE GENOMIC DNA]</scope>
    <source>
        <strain evidence="8 9">US6-1</strain>
    </source>
</reference>
<sequence length="439" mass="47508">MTQHSKASDRLVVIGGGQASVQLIEAARQHGFAGRIQLIAEEPVLPYQRPPLSKQYLTGAFGQDWLHYRPSSFYEKYAVDLSLGTRVASIDRSAGRVVCEDGTNLGYDRLAIATGTRARRLDVPGADHAHVFSIRTLADVDSLRARMGQARHAVIVGAGFIGLETAAVLVQCGIAVTLLAAGDRLLPRVVAGSVAEFLLDHHRMHGVDVVLEANVARIEPRAFGGLGVRLTDDRCFEGDMVLVGIGAIPNVELADEAGLACNNGIVVDEFARTSDPAIVAAGDCTNHPNPLIGRRIRLETVHNAVEQGRTAGVSAAGGELPYVQTPWVWSDQYKLRLQSVGIAEGHDRTVLRGERSAGRFSLFYYRDDTLLAVNCINQPQVFAATRKLLNQRTALHPDQAADTAFDLASLTASGVNLNFDVPWPPVSKRRQAVLEWGFE</sequence>
<keyword evidence="9" id="KW-1185">Reference proteome</keyword>
<dbReference type="PANTHER" id="PTHR43557">
    <property type="entry name" value="APOPTOSIS-INDUCING FACTOR 1"/>
    <property type="match status" value="1"/>
</dbReference>
<evidence type="ECO:0000313" key="8">
    <source>
        <dbReference type="EMBL" id="EHJ59234.1"/>
    </source>
</evidence>
<keyword evidence="5" id="KW-0472">Membrane</keyword>
<dbReference type="Gene3D" id="3.50.50.60">
    <property type="entry name" value="FAD/NAD(P)-binding domain"/>
    <property type="match status" value="2"/>
</dbReference>